<dbReference type="InterPro" id="IPR007627">
    <property type="entry name" value="RNA_pol_sigma70_r2"/>
</dbReference>
<keyword evidence="3" id="KW-0731">Sigma factor</keyword>
<dbReference type="InterPro" id="IPR013324">
    <property type="entry name" value="RNA_pol_sigma_r3/r4-like"/>
</dbReference>
<dbReference type="PANTHER" id="PTHR43133">
    <property type="entry name" value="RNA POLYMERASE ECF-TYPE SIGMA FACTO"/>
    <property type="match status" value="1"/>
</dbReference>
<dbReference type="Gene3D" id="1.10.1740.10">
    <property type="match status" value="1"/>
</dbReference>
<keyword evidence="8" id="KW-1185">Reference proteome</keyword>
<dbReference type="InterPro" id="IPR039425">
    <property type="entry name" value="RNA_pol_sigma-70-like"/>
</dbReference>
<feature type="domain" description="RNA polymerase sigma factor 70 region 4 type 2" evidence="6">
    <location>
        <begin position="115"/>
        <end position="163"/>
    </location>
</feature>
<dbReference type="Gene3D" id="1.10.10.10">
    <property type="entry name" value="Winged helix-like DNA-binding domain superfamily/Winged helix DNA-binding domain"/>
    <property type="match status" value="1"/>
</dbReference>
<dbReference type="AlphaFoldDB" id="B3PJT4"/>
<dbReference type="CDD" id="cd06171">
    <property type="entry name" value="Sigma70_r4"/>
    <property type="match status" value="1"/>
</dbReference>
<dbReference type="KEGG" id="cja:CJA_2294"/>
<organism evidence="7 8">
    <name type="scientific">Cellvibrio japonicus (strain Ueda107)</name>
    <name type="common">Pseudomonas fluorescens subsp. cellulosa</name>
    <dbReference type="NCBI Taxonomy" id="498211"/>
    <lineage>
        <taxon>Bacteria</taxon>
        <taxon>Pseudomonadati</taxon>
        <taxon>Pseudomonadota</taxon>
        <taxon>Gammaproteobacteria</taxon>
        <taxon>Cellvibrionales</taxon>
        <taxon>Cellvibrionaceae</taxon>
        <taxon>Cellvibrio</taxon>
    </lineage>
</organism>
<dbReference type="GO" id="GO:0006352">
    <property type="term" value="P:DNA-templated transcription initiation"/>
    <property type="evidence" value="ECO:0007669"/>
    <property type="project" value="InterPro"/>
</dbReference>
<dbReference type="NCBIfam" id="TIGR02937">
    <property type="entry name" value="sigma70-ECF"/>
    <property type="match status" value="1"/>
</dbReference>
<dbReference type="Pfam" id="PF08281">
    <property type="entry name" value="Sigma70_r4_2"/>
    <property type="match status" value="1"/>
</dbReference>
<evidence type="ECO:0000256" key="2">
    <source>
        <dbReference type="ARBA" id="ARBA00023015"/>
    </source>
</evidence>
<dbReference type="Pfam" id="PF04542">
    <property type="entry name" value="Sigma70_r2"/>
    <property type="match status" value="1"/>
</dbReference>
<dbReference type="STRING" id="498211.CJA_2294"/>
<comment type="similarity">
    <text evidence="1">Belongs to the sigma-70 factor family. ECF subfamily.</text>
</comment>
<feature type="domain" description="RNA polymerase sigma-70 region 2" evidence="5">
    <location>
        <begin position="16"/>
        <end position="83"/>
    </location>
</feature>
<keyword evidence="4" id="KW-0804">Transcription</keyword>
<evidence type="ECO:0000259" key="6">
    <source>
        <dbReference type="Pfam" id="PF08281"/>
    </source>
</evidence>
<dbReference type="eggNOG" id="COG1595">
    <property type="taxonomic scope" value="Bacteria"/>
</dbReference>
<name>B3PJT4_CELJU</name>
<keyword evidence="2" id="KW-0805">Transcription regulation</keyword>
<reference evidence="7 8" key="1">
    <citation type="journal article" date="2008" name="J. Bacteriol.">
        <title>Insights into plant cell wall degradation from the genome sequence of the soil bacterium Cellvibrio japonicus.</title>
        <authorList>
            <person name="Deboy R.T."/>
            <person name="Mongodin E.F."/>
            <person name="Fouts D.E."/>
            <person name="Tailford L.E."/>
            <person name="Khouri H."/>
            <person name="Emerson J.B."/>
            <person name="Mohamoud Y."/>
            <person name="Watkins K."/>
            <person name="Henrissat B."/>
            <person name="Gilbert H.J."/>
            <person name="Nelson K.E."/>
        </authorList>
    </citation>
    <scope>NUCLEOTIDE SEQUENCE [LARGE SCALE GENOMIC DNA]</scope>
    <source>
        <strain evidence="7 8">Ueda107</strain>
    </source>
</reference>
<dbReference type="InterPro" id="IPR013249">
    <property type="entry name" value="RNA_pol_sigma70_r4_t2"/>
</dbReference>
<dbReference type="EMBL" id="CP000934">
    <property type="protein sequence ID" value="ACE84890.1"/>
    <property type="molecule type" value="Genomic_DNA"/>
</dbReference>
<dbReference type="SUPFAM" id="SSF88946">
    <property type="entry name" value="Sigma2 domain of RNA polymerase sigma factors"/>
    <property type="match status" value="1"/>
</dbReference>
<dbReference type="GO" id="GO:0016987">
    <property type="term" value="F:sigma factor activity"/>
    <property type="evidence" value="ECO:0007669"/>
    <property type="project" value="UniProtKB-KW"/>
</dbReference>
<evidence type="ECO:0000259" key="5">
    <source>
        <dbReference type="Pfam" id="PF04542"/>
    </source>
</evidence>
<dbReference type="NCBIfam" id="NF009180">
    <property type="entry name" value="PRK12528.1"/>
    <property type="match status" value="1"/>
</dbReference>
<dbReference type="SUPFAM" id="SSF88659">
    <property type="entry name" value="Sigma3 and sigma4 domains of RNA polymerase sigma factors"/>
    <property type="match status" value="1"/>
</dbReference>
<dbReference type="InterPro" id="IPR014284">
    <property type="entry name" value="RNA_pol_sigma-70_dom"/>
</dbReference>
<dbReference type="PANTHER" id="PTHR43133:SF63">
    <property type="entry name" value="RNA POLYMERASE SIGMA FACTOR FECI-RELATED"/>
    <property type="match status" value="1"/>
</dbReference>
<proteinExistence type="inferred from homology"/>
<sequence length="172" mass="19581">MSAMPSQSSHSFTESLYSDHHHWLKRWLRRRLDCPVQVEDLAHDTFVRILKSHQLAAAPIREPRSYLSTIAGALLIDFFRRRTVERAYLEALAGLAQDEWPSPEEQAEILDVLIRIDALLDGLKPRVRKVFLMSQLDGMTYADIAARLDVSLRTVKSDMATAFGHCFDMVAG</sequence>
<dbReference type="GO" id="GO:0003677">
    <property type="term" value="F:DNA binding"/>
    <property type="evidence" value="ECO:0007669"/>
    <property type="project" value="InterPro"/>
</dbReference>
<dbReference type="Proteomes" id="UP000001036">
    <property type="component" value="Chromosome"/>
</dbReference>
<accession>B3PJT4</accession>
<evidence type="ECO:0000256" key="1">
    <source>
        <dbReference type="ARBA" id="ARBA00010641"/>
    </source>
</evidence>
<evidence type="ECO:0000313" key="8">
    <source>
        <dbReference type="Proteomes" id="UP000001036"/>
    </source>
</evidence>
<evidence type="ECO:0000313" key="7">
    <source>
        <dbReference type="EMBL" id="ACE84890.1"/>
    </source>
</evidence>
<protein>
    <submittedName>
        <fullName evidence="7">RNA polymerase sigma factor, sigma-70 family</fullName>
    </submittedName>
</protein>
<gene>
    <name evidence="7" type="ordered locus">CJA_2294</name>
</gene>
<dbReference type="InterPro" id="IPR013325">
    <property type="entry name" value="RNA_pol_sigma_r2"/>
</dbReference>
<dbReference type="HOGENOM" id="CLU_047691_12_1_6"/>
<evidence type="ECO:0000256" key="3">
    <source>
        <dbReference type="ARBA" id="ARBA00023082"/>
    </source>
</evidence>
<evidence type="ECO:0000256" key="4">
    <source>
        <dbReference type="ARBA" id="ARBA00023163"/>
    </source>
</evidence>
<dbReference type="InterPro" id="IPR036388">
    <property type="entry name" value="WH-like_DNA-bd_sf"/>
</dbReference>